<dbReference type="RefSeq" id="WP_085256845.1">
    <property type="nucleotide sequence ID" value="NZ_AP022573.1"/>
</dbReference>
<dbReference type="CDD" id="cd06170">
    <property type="entry name" value="LuxR_C_like"/>
    <property type="match status" value="1"/>
</dbReference>
<sequence length="919" mass="99195">MAETFIGRRAEEQAVTDFLDSVPHQSCALVIEGEPGIGKTTVWVDAVQRALARGFRTLSCRAAAAESVLAYTALADLLSDVDDSVWSDLPIPQQRALGGALLRHPVDADDIDPRAVAAAFVTVVGRLAAEHTVVIAIDDLQWVDTSSANVVAYAARRLPAGAGLVCTTRSDEVAARLQLPDPNAVRRMRLEPLTIGELHSILVFRLGQSVARPTLLRIHQIAGGNPFYALELAREVGPAGHAAGLSLPSSLNELVRSRIGRVGAEDILLAIASLADPTVPIVARATAFTADQLVQSLSAAEAHEVVSIDGRRLRFTHPILAHGVYSAAPPGRRREMHRRLADLVDEPELRARHLALSDATGDLRTVEALDLAAELARRRGAPAAAAELLELAIGLGADSPERRIRLATHHFTAGDAARARTVLEQTVERPAPPALRAEALRLLGQWSLLDGSSREAAELLDRALADVGDDLALRTLILVPLSFALINVGRRDRASASVEDAVSAAEAHGQPDLLSQALSMRVQVRFLLGEGIDEPGLQRALDLEDSRTAVSALLRPRVQDAILLAGTGRLEQARLQLDTIRRSYIERGEESELMMFAFHGGLNEVWRADFAAAGRIADDAMERALLLGRDLPLAVALMLRAAVAAYTGSEPEARRDAGQALAVGERCDSPGLVTVWPTTILGFLEVSAGNYAAALGTLGPLLRELGEEPRATEIYVAPYLPDAIEAMIGLGRLDDAEPLIEALERNGRRLDRPWMLATGARCRAMLHAGRGDTASAVTVAERAVNEHERLPMPFERARTQLLLGQLHRRQRRRDAATAVLREVVRTFRQLGTTAWIDRAEAELARGGSGRRGDHELTTTEERVAELAVSGMSNRDIAAALFISVKTVEFNLGRIYRKLNIRSRAQIHLALKRESGSGAD</sequence>
<dbReference type="InterPro" id="IPR016032">
    <property type="entry name" value="Sig_transdc_resp-reg_C-effctor"/>
</dbReference>
<evidence type="ECO:0000313" key="4">
    <source>
        <dbReference type="EMBL" id="ORW70177.1"/>
    </source>
</evidence>
<dbReference type="GO" id="GO:0005524">
    <property type="term" value="F:ATP binding"/>
    <property type="evidence" value="ECO:0007669"/>
    <property type="project" value="UniProtKB-KW"/>
</dbReference>
<dbReference type="GO" id="GO:0004016">
    <property type="term" value="F:adenylate cyclase activity"/>
    <property type="evidence" value="ECO:0007669"/>
    <property type="project" value="TreeGrafter"/>
</dbReference>
<dbReference type="PANTHER" id="PTHR16305:SF35">
    <property type="entry name" value="TRANSCRIPTIONAL ACTIVATOR DOMAIN"/>
    <property type="match status" value="1"/>
</dbReference>
<dbReference type="InterPro" id="IPR041664">
    <property type="entry name" value="AAA_16"/>
</dbReference>
<gene>
    <name evidence="4" type="ORF">AWC23_18575</name>
</gene>
<evidence type="ECO:0000313" key="5">
    <source>
        <dbReference type="Proteomes" id="UP000193387"/>
    </source>
</evidence>
<dbReference type="Gene3D" id="3.40.50.300">
    <property type="entry name" value="P-loop containing nucleotide triphosphate hydrolases"/>
    <property type="match status" value="1"/>
</dbReference>
<protein>
    <recommendedName>
        <fullName evidence="3">HTH luxR-type domain-containing protein</fullName>
    </recommendedName>
</protein>
<keyword evidence="5" id="KW-1185">Reference proteome</keyword>
<feature type="domain" description="HTH luxR-type" evidence="3">
    <location>
        <begin position="849"/>
        <end position="914"/>
    </location>
</feature>
<accession>A0AAJ3NNP0</accession>
<dbReference type="PANTHER" id="PTHR16305">
    <property type="entry name" value="TESTICULAR SOLUBLE ADENYLYL CYCLASE"/>
    <property type="match status" value="1"/>
</dbReference>
<evidence type="ECO:0000256" key="1">
    <source>
        <dbReference type="ARBA" id="ARBA00022741"/>
    </source>
</evidence>
<name>A0AAJ3NNP0_9MYCO</name>
<proteinExistence type="predicted"/>
<dbReference type="PRINTS" id="PR00038">
    <property type="entry name" value="HTHLUXR"/>
</dbReference>
<organism evidence="4 5">
    <name type="scientific">Mycobacterium saskatchewanense</name>
    <dbReference type="NCBI Taxonomy" id="220927"/>
    <lineage>
        <taxon>Bacteria</taxon>
        <taxon>Bacillati</taxon>
        <taxon>Actinomycetota</taxon>
        <taxon>Actinomycetes</taxon>
        <taxon>Mycobacteriales</taxon>
        <taxon>Mycobacteriaceae</taxon>
        <taxon>Mycobacterium</taxon>
        <taxon>Mycobacterium simiae complex</taxon>
    </lineage>
</organism>
<keyword evidence="2" id="KW-0067">ATP-binding</keyword>
<dbReference type="SUPFAM" id="SSF46894">
    <property type="entry name" value="C-terminal effector domain of the bipartite response regulators"/>
    <property type="match status" value="1"/>
</dbReference>
<dbReference type="PROSITE" id="PS50043">
    <property type="entry name" value="HTH_LUXR_2"/>
    <property type="match status" value="1"/>
</dbReference>
<dbReference type="InterPro" id="IPR027417">
    <property type="entry name" value="P-loop_NTPase"/>
</dbReference>
<dbReference type="GO" id="GO:0005737">
    <property type="term" value="C:cytoplasm"/>
    <property type="evidence" value="ECO:0007669"/>
    <property type="project" value="TreeGrafter"/>
</dbReference>
<dbReference type="InterPro" id="IPR036388">
    <property type="entry name" value="WH-like_DNA-bd_sf"/>
</dbReference>
<dbReference type="AlphaFoldDB" id="A0AAJ3NNP0"/>
<dbReference type="Gene3D" id="1.10.10.10">
    <property type="entry name" value="Winged helix-like DNA-binding domain superfamily/Winged helix DNA-binding domain"/>
    <property type="match status" value="1"/>
</dbReference>
<reference evidence="4 5" key="1">
    <citation type="submission" date="2016-01" db="EMBL/GenBank/DDBJ databases">
        <title>The new phylogeny of the genus Mycobacterium.</title>
        <authorList>
            <person name="Tarcisio F."/>
            <person name="Conor M."/>
            <person name="Antonella G."/>
            <person name="Elisabetta G."/>
            <person name="Giulia F.S."/>
            <person name="Sara T."/>
            <person name="Anna F."/>
            <person name="Clotilde B."/>
            <person name="Roberto B."/>
            <person name="Veronica D.S."/>
            <person name="Fabio R."/>
            <person name="Monica P."/>
            <person name="Olivier J."/>
            <person name="Enrico T."/>
            <person name="Nicola S."/>
        </authorList>
    </citation>
    <scope>NUCLEOTIDE SEQUENCE [LARGE SCALE GENOMIC DNA]</scope>
    <source>
        <strain evidence="4 5">DSM 44616</strain>
    </source>
</reference>
<dbReference type="PROSITE" id="PS00622">
    <property type="entry name" value="HTH_LUXR_1"/>
    <property type="match status" value="1"/>
</dbReference>
<dbReference type="SUPFAM" id="SSF52540">
    <property type="entry name" value="P-loop containing nucleoside triphosphate hydrolases"/>
    <property type="match status" value="1"/>
</dbReference>
<dbReference type="SUPFAM" id="SSF48452">
    <property type="entry name" value="TPR-like"/>
    <property type="match status" value="2"/>
</dbReference>
<dbReference type="Pfam" id="PF13191">
    <property type="entry name" value="AAA_16"/>
    <property type="match status" value="1"/>
</dbReference>
<dbReference type="InterPro" id="IPR000792">
    <property type="entry name" value="Tscrpt_reg_LuxR_C"/>
</dbReference>
<dbReference type="Proteomes" id="UP000193387">
    <property type="component" value="Unassembled WGS sequence"/>
</dbReference>
<dbReference type="EMBL" id="LQPR01000041">
    <property type="protein sequence ID" value="ORW70177.1"/>
    <property type="molecule type" value="Genomic_DNA"/>
</dbReference>
<keyword evidence="1" id="KW-0547">Nucleotide-binding</keyword>
<dbReference type="InterPro" id="IPR011990">
    <property type="entry name" value="TPR-like_helical_dom_sf"/>
</dbReference>
<dbReference type="Pfam" id="PF00196">
    <property type="entry name" value="GerE"/>
    <property type="match status" value="1"/>
</dbReference>
<comment type="caution">
    <text evidence="4">The sequence shown here is derived from an EMBL/GenBank/DDBJ whole genome shotgun (WGS) entry which is preliminary data.</text>
</comment>
<dbReference type="SMART" id="SM00421">
    <property type="entry name" value="HTH_LUXR"/>
    <property type="match status" value="1"/>
</dbReference>
<evidence type="ECO:0000256" key="2">
    <source>
        <dbReference type="ARBA" id="ARBA00022840"/>
    </source>
</evidence>
<dbReference type="GO" id="GO:0003677">
    <property type="term" value="F:DNA binding"/>
    <property type="evidence" value="ECO:0007669"/>
    <property type="project" value="InterPro"/>
</dbReference>
<evidence type="ECO:0000259" key="3">
    <source>
        <dbReference type="PROSITE" id="PS50043"/>
    </source>
</evidence>
<dbReference type="Gene3D" id="1.25.40.10">
    <property type="entry name" value="Tetratricopeptide repeat domain"/>
    <property type="match status" value="2"/>
</dbReference>
<dbReference type="GO" id="GO:0006355">
    <property type="term" value="P:regulation of DNA-templated transcription"/>
    <property type="evidence" value="ECO:0007669"/>
    <property type="project" value="InterPro"/>
</dbReference>